<evidence type="ECO:0000256" key="1">
    <source>
        <dbReference type="SAM" id="MobiDB-lite"/>
    </source>
</evidence>
<feature type="compositionally biased region" description="Polar residues" evidence="1">
    <location>
        <begin position="186"/>
        <end position="199"/>
    </location>
</feature>
<name>A0ABY5AP66_9CYAN</name>
<evidence type="ECO:0008006" key="5">
    <source>
        <dbReference type="Google" id="ProtNLM"/>
    </source>
</evidence>
<protein>
    <recommendedName>
        <fullName evidence="5">Type II secretion system protein GspC N-terminal domain-containing protein</fullName>
    </recommendedName>
</protein>
<feature type="region of interest" description="Disordered" evidence="1">
    <location>
        <begin position="174"/>
        <end position="199"/>
    </location>
</feature>
<feature type="compositionally biased region" description="Low complexity" evidence="1">
    <location>
        <begin position="264"/>
        <end position="281"/>
    </location>
</feature>
<feature type="transmembrane region" description="Helical" evidence="2">
    <location>
        <begin position="97"/>
        <end position="119"/>
    </location>
</feature>
<evidence type="ECO:0000256" key="2">
    <source>
        <dbReference type="SAM" id="Phobius"/>
    </source>
</evidence>
<dbReference type="Proteomes" id="UP001056708">
    <property type="component" value="Chromosome"/>
</dbReference>
<dbReference type="EMBL" id="CP098611">
    <property type="protein sequence ID" value="USR90161.1"/>
    <property type="molecule type" value="Genomic_DNA"/>
</dbReference>
<organism evidence="3 4">
    <name type="scientific">Phormidium yuhuli AB48</name>
    <dbReference type="NCBI Taxonomy" id="2940671"/>
    <lineage>
        <taxon>Bacteria</taxon>
        <taxon>Bacillati</taxon>
        <taxon>Cyanobacteriota</taxon>
        <taxon>Cyanophyceae</taxon>
        <taxon>Oscillatoriophycideae</taxon>
        <taxon>Oscillatoriales</taxon>
        <taxon>Oscillatoriaceae</taxon>
        <taxon>Phormidium</taxon>
        <taxon>Phormidium yuhuli</taxon>
    </lineage>
</organism>
<keyword evidence="2" id="KW-0812">Transmembrane</keyword>
<reference evidence="3" key="1">
    <citation type="submission" date="2022-06" db="EMBL/GenBank/DDBJ databases">
        <title>Genome sequence of Phormidium yuhuli AB48 isolated from an industrial photobioreactor environment.</title>
        <authorList>
            <person name="Qiu Y."/>
            <person name="Noonan A.J.C."/>
            <person name="Dofher K."/>
            <person name="Koch M."/>
            <person name="Kieft B."/>
            <person name="Lin X."/>
            <person name="Ziels R.M."/>
            <person name="Hallam S.J."/>
        </authorList>
    </citation>
    <scope>NUCLEOTIDE SEQUENCE</scope>
    <source>
        <strain evidence="3">AB48</strain>
    </source>
</reference>
<feature type="compositionally biased region" description="Low complexity" evidence="1">
    <location>
        <begin position="231"/>
        <end position="244"/>
    </location>
</feature>
<proteinExistence type="predicted"/>
<evidence type="ECO:0000313" key="3">
    <source>
        <dbReference type="EMBL" id="USR90161.1"/>
    </source>
</evidence>
<sequence length="363" mass="38831">MPTDQRDRPTTPHGQADADRLLNEVFRDVDQMLDRAQELPQEPANHKPIALKPLQVPPIVVQPLVAPAMQPSAVEPASVEVAINSQGRRAEDKSLLWFDRLLLGGAFLSLAVILGLWLFNRGYFSQWFGGESTPTETTSSPSVPVTENPGRAVDEDFIAYMGQALDRIENRQALPDTLDPPAPVSPSDTGTLNIPVDTTSPDAVAQSLSRIANALERVSTTPVPLPDLPSEEASAAASNGNGSETVVQVPEIPPVLRDLPPAPSRAATATPSPAETEQTPSQEPSTPQRTAAAPAGIYALVGTLERGEGQRPAALFEVNGSPRWIDIGQPVGDSGWTLTEVTGDRVSVRRNGETRTIYVGQQF</sequence>
<keyword evidence="4" id="KW-1185">Reference proteome</keyword>
<gene>
    <name evidence="3" type="ORF">NEA10_15090</name>
</gene>
<accession>A0ABY5AP66</accession>
<feature type="region of interest" description="Disordered" evidence="1">
    <location>
        <begin position="221"/>
        <end position="292"/>
    </location>
</feature>
<keyword evidence="2" id="KW-1133">Transmembrane helix</keyword>
<dbReference type="RefSeq" id="WP_252661971.1">
    <property type="nucleotide sequence ID" value="NZ_CP098611.1"/>
</dbReference>
<evidence type="ECO:0000313" key="4">
    <source>
        <dbReference type="Proteomes" id="UP001056708"/>
    </source>
</evidence>
<keyword evidence="2" id="KW-0472">Membrane</keyword>